<reference evidence="1" key="1">
    <citation type="journal article" date="2015" name="Nature">
        <title>Complex archaea that bridge the gap between prokaryotes and eukaryotes.</title>
        <authorList>
            <person name="Spang A."/>
            <person name="Saw J.H."/>
            <person name="Jorgensen S.L."/>
            <person name="Zaremba-Niedzwiedzka K."/>
            <person name="Martijn J."/>
            <person name="Lind A.E."/>
            <person name="van Eijk R."/>
            <person name="Schleper C."/>
            <person name="Guy L."/>
            <person name="Ettema T.J."/>
        </authorList>
    </citation>
    <scope>NUCLEOTIDE SEQUENCE</scope>
</reference>
<organism evidence="1">
    <name type="scientific">marine sediment metagenome</name>
    <dbReference type="NCBI Taxonomy" id="412755"/>
    <lineage>
        <taxon>unclassified sequences</taxon>
        <taxon>metagenomes</taxon>
        <taxon>ecological metagenomes</taxon>
    </lineage>
</organism>
<gene>
    <name evidence="1" type="ORF">LCGC14_2288430</name>
</gene>
<comment type="caution">
    <text evidence="1">The sequence shown here is derived from an EMBL/GenBank/DDBJ whole genome shotgun (WGS) entry which is preliminary data.</text>
</comment>
<accession>A0A0F9F4H5</accession>
<proteinExistence type="predicted"/>
<evidence type="ECO:0000313" key="1">
    <source>
        <dbReference type="EMBL" id="KKL52150.1"/>
    </source>
</evidence>
<protein>
    <submittedName>
        <fullName evidence="1">Uncharacterized protein</fullName>
    </submittedName>
</protein>
<feature type="non-terminal residue" evidence="1">
    <location>
        <position position="1"/>
    </location>
</feature>
<dbReference type="AlphaFoldDB" id="A0A0F9F4H5"/>
<name>A0A0F9F4H5_9ZZZZ</name>
<sequence>PKVLSYALDCLEKGTTMVDTGAHTGYKIKIDRRSGRERRIEEVV</sequence>
<dbReference type="EMBL" id="LAZR01031995">
    <property type="protein sequence ID" value="KKL52150.1"/>
    <property type="molecule type" value="Genomic_DNA"/>
</dbReference>